<dbReference type="RefSeq" id="WP_166321710.1">
    <property type="nucleotide sequence ID" value="NZ_CP049916.1"/>
</dbReference>
<comment type="cofactor">
    <cofactor evidence="1">
        <name>Fe(2+)</name>
        <dbReference type="ChEBI" id="CHEBI:29033"/>
    </cofactor>
</comment>
<dbReference type="PANTHER" id="PTHR20883">
    <property type="entry name" value="PHYTANOYL-COA DIOXYGENASE DOMAIN CONTAINING 1"/>
    <property type="match status" value="1"/>
</dbReference>
<keyword evidence="2" id="KW-0223">Dioxygenase</keyword>
<keyword evidence="2" id="KW-0560">Oxidoreductase</keyword>
<gene>
    <name evidence="2" type="ORF">G8D99_00755</name>
</gene>
<dbReference type="KEGG" id="alj:G8D99_00755"/>
<sequence>MKFDLKKLKSFMPEESQQRVWSELKSMFQQKPLQTVRDACTVWSEAKSFESHSIIGNPVFNALGLHRFRVKTAADLAQKRRHYLAQFIDAEDVAQFQENGFILKENFLADEEFQKLKHELLNTQFDTRETLQGDTVTRRMALDDKALKRVPVTKALLERLDWQHLINYVGSFKVQPMYYVQVILSHVRKARPDPQTSLHSDTFHPSVKAWLFLSDVAEDQGPFVYVPGSHKVNDARLAWEHNTALGINAKTHAMTRRGSFRVSEDELKTMGYGTPQAFAVKSNTLVIADTYGFHARGKSSGESMRIELWAYARRNPFLPWVGLNPLSLPVVNRRLVPLYWKSLDFLEQKYQRNNPWKNVGQRIATDPAVIRSK</sequence>
<dbReference type="SUPFAM" id="SSF51197">
    <property type="entry name" value="Clavaminate synthase-like"/>
    <property type="match status" value="1"/>
</dbReference>
<protein>
    <submittedName>
        <fullName evidence="2">Phytanoyl-CoA dioxygenase family protein</fullName>
    </submittedName>
</protein>
<dbReference type="EMBL" id="CP049916">
    <property type="protein sequence ID" value="QIO07701.1"/>
    <property type="molecule type" value="Genomic_DNA"/>
</dbReference>
<reference evidence="2 3" key="1">
    <citation type="submission" date="2020-03" db="EMBL/GenBank/DDBJ databases">
        <authorList>
            <person name="Zhu W."/>
        </authorList>
    </citation>
    <scope>NUCLEOTIDE SEQUENCE [LARGE SCALE GENOMIC DNA]</scope>
    <source>
        <strain evidence="2 3">185</strain>
    </source>
</reference>
<accession>A0A6G8S0P5</accession>
<dbReference type="GO" id="GO:0005506">
    <property type="term" value="F:iron ion binding"/>
    <property type="evidence" value="ECO:0007669"/>
    <property type="project" value="UniProtKB-ARBA"/>
</dbReference>
<evidence type="ECO:0000256" key="1">
    <source>
        <dbReference type="ARBA" id="ARBA00001954"/>
    </source>
</evidence>
<keyword evidence="3" id="KW-1185">Reference proteome</keyword>
<dbReference type="Proteomes" id="UP000501939">
    <property type="component" value="Chromosome"/>
</dbReference>
<evidence type="ECO:0000313" key="2">
    <source>
        <dbReference type="EMBL" id="QIO07701.1"/>
    </source>
</evidence>
<organism evidence="2 3">
    <name type="scientific">Acinetobacter lanii</name>
    <dbReference type="NCBI Taxonomy" id="2715163"/>
    <lineage>
        <taxon>Bacteria</taxon>
        <taxon>Pseudomonadati</taxon>
        <taxon>Pseudomonadota</taxon>
        <taxon>Gammaproteobacteria</taxon>
        <taxon>Moraxellales</taxon>
        <taxon>Moraxellaceae</taxon>
        <taxon>Acinetobacter</taxon>
    </lineage>
</organism>
<dbReference type="AlphaFoldDB" id="A0A6G8S0P5"/>
<dbReference type="PANTHER" id="PTHR20883:SF48">
    <property type="entry name" value="ECTOINE DIOXYGENASE"/>
    <property type="match status" value="1"/>
</dbReference>
<proteinExistence type="predicted"/>
<dbReference type="InterPro" id="IPR008775">
    <property type="entry name" value="Phytyl_CoA_dOase-like"/>
</dbReference>
<dbReference type="GO" id="GO:0016706">
    <property type="term" value="F:2-oxoglutarate-dependent dioxygenase activity"/>
    <property type="evidence" value="ECO:0007669"/>
    <property type="project" value="UniProtKB-ARBA"/>
</dbReference>
<dbReference type="Gene3D" id="2.60.120.620">
    <property type="entry name" value="q2cbj1_9rhob like domain"/>
    <property type="match status" value="1"/>
</dbReference>
<dbReference type="Pfam" id="PF05721">
    <property type="entry name" value="PhyH"/>
    <property type="match status" value="1"/>
</dbReference>
<evidence type="ECO:0000313" key="3">
    <source>
        <dbReference type="Proteomes" id="UP000501939"/>
    </source>
</evidence>
<name>A0A6G8S0P5_9GAMM</name>